<dbReference type="OrthoDB" id="6712019at2"/>
<accession>A0A1G6GKR6</accession>
<reference evidence="2" key="1">
    <citation type="submission" date="2016-09" db="EMBL/GenBank/DDBJ databases">
        <authorList>
            <person name="Varghese N."/>
            <person name="Submissions S."/>
        </authorList>
    </citation>
    <scope>NUCLEOTIDE SEQUENCE [LARGE SCALE GENOMIC DNA]</scope>
    <source>
        <strain evidence="2">ANC 4667</strain>
    </source>
</reference>
<dbReference type="RefSeq" id="WP_092818148.1">
    <property type="nucleotide sequence ID" value="NZ_BAABKJ010000007.1"/>
</dbReference>
<sequence length="73" mass="8555">MNIRPVKAHKMNEDFDTSPTVIYTGEYDEENHLMNVYDSSQEQLTKMMGTNQWILNSTGEVFFIEEDVPYFAN</sequence>
<evidence type="ECO:0000313" key="2">
    <source>
        <dbReference type="Proteomes" id="UP000243468"/>
    </source>
</evidence>
<dbReference type="EMBL" id="FMYO01000001">
    <property type="protein sequence ID" value="SDB82601.1"/>
    <property type="molecule type" value="Genomic_DNA"/>
</dbReference>
<organism evidence="1 2">
    <name type="scientific">Acinetobacter kookii</name>
    <dbReference type="NCBI Taxonomy" id="1226327"/>
    <lineage>
        <taxon>Bacteria</taxon>
        <taxon>Pseudomonadati</taxon>
        <taxon>Pseudomonadota</taxon>
        <taxon>Gammaproteobacteria</taxon>
        <taxon>Moraxellales</taxon>
        <taxon>Moraxellaceae</taxon>
        <taxon>Acinetobacter</taxon>
    </lineage>
</organism>
<dbReference type="STRING" id="1226327.SAMN05421732_10159"/>
<gene>
    <name evidence="1" type="ORF">SAMN05421732_10159</name>
</gene>
<keyword evidence="2" id="KW-1185">Reference proteome</keyword>
<dbReference type="AlphaFoldDB" id="A0A1G6GKR6"/>
<protein>
    <submittedName>
        <fullName evidence="1">Uncharacterized protein</fullName>
    </submittedName>
</protein>
<proteinExistence type="predicted"/>
<name>A0A1G6GKR6_9GAMM</name>
<evidence type="ECO:0000313" key="1">
    <source>
        <dbReference type="EMBL" id="SDB82601.1"/>
    </source>
</evidence>
<dbReference type="Proteomes" id="UP000243468">
    <property type="component" value="Unassembled WGS sequence"/>
</dbReference>